<proteinExistence type="predicted"/>
<protein>
    <submittedName>
        <fullName evidence="1">MFS general substrate transporter</fullName>
    </submittedName>
</protein>
<sequence length="500" mass="55677">MSSHGDSKEVDPKPDVENREFCLDNERIPEALRNLGQDELRELERNLVRKMDLVILPCLSLLYILNYIDRQNLSAAKLRGVMEDLDMTTQEFATAISILFVGYLPFQIPSNLLITKIKRPGLYICTAAVIWGAISAATGAVKTYHQLLAIRAILGMVEAVFFPGAIYLLSAWYTKTELGKRLAGLYIAQQVGNAFGGLFAAAIFQLDGVHGIAGWRWLFIIEGSMTIGTGAICALIIPEYPHNARMLTPIQRQLAVWRIESEAGAAEGHEDEGTLRGFVQALSDPKLYMLIFCNMMSQGQGSVVNFFPSIVKSLNYSSTITLLLTAPPYVLAGFVYYGISFYSDRKQTVYPIIMACIATATAMYIIPLSVTHNVGARYFAMMMLPFSSVGPQILLFKTINLHLARPTAKRAAASALVNALGGTSNIWASYLYYDSPRYYAAFGMMLGCAFLFASTITFYRWYVRRENQRLDSQDPLEKAKALKGGVTQEMVDLGWRYDMF</sequence>
<evidence type="ECO:0000313" key="2">
    <source>
        <dbReference type="Proteomes" id="UP000245626"/>
    </source>
</evidence>
<keyword evidence="2" id="KW-1185">Reference proteome</keyword>
<dbReference type="EMBL" id="KZ819797">
    <property type="protein sequence ID" value="PWN52098.1"/>
    <property type="molecule type" value="Genomic_DNA"/>
</dbReference>
<reference evidence="1 2" key="1">
    <citation type="journal article" date="2018" name="Mol. Biol. Evol.">
        <title>Broad Genomic Sampling Reveals a Smut Pathogenic Ancestry of the Fungal Clade Ustilaginomycotina.</title>
        <authorList>
            <person name="Kijpornyongpan T."/>
            <person name="Mondo S.J."/>
            <person name="Barry K."/>
            <person name="Sandor L."/>
            <person name="Lee J."/>
            <person name="Lipzen A."/>
            <person name="Pangilinan J."/>
            <person name="LaButti K."/>
            <person name="Hainaut M."/>
            <person name="Henrissat B."/>
            <person name="Grigoriev I.V."/>
            <person name="Spatafora J.W."/>
            <person name="Aime M.C."/>
        </authorList>
    </citation>
    <scope>NUCLEOTIDE SEQUENCE [LARGE SCALE GENOMIC DNA]</scope>
    <source>
        <strain evidence="1 2">SA 807</strain>
    </source>
</reference>
<dbReference type="Proteomes" id="UP000245626">
    <property type="component" value="Unassembled WGS sequence"/>
</dbReference>
<accession>A0ACD0P1W4</accession>
<evidence type="ECO:0000313" key="1">
    <source>
        <dbReference type="EMBL" id="PWN52098.1"/>
    </source>
</evidence>
<gene>
    <name evidence="1" type="ORF">IE53DRAFT_19909</name>
</gene>
<name>A0ACD0P1W4_9BASI</name>
<organism evidence="1 2">
    <name type="scientific">Violaceomyces palustris</name>
    <dbReference type="NCBI Taxonomy" id="1673888"/>
    <lineage>
        <taxon>Eukaryota</taxon>
        <taxon>Fungi</taxon>
        <taxon>Dikarya</taxon>
        <taxon>Basidiomycota</taxon>
        <taxon>Ustilaginomycotina</taxon>
        <taxon>Ustilaginomycetes</taxon>
        <taxon>Violaceomycetales</taxon>
        <taxon>Violaceomycetaceae</taxon>
        <taxon>Violaceomyces</taxon>
    </lineage>
</organism>